<dbReference type="AlphaFoldDB" id="A0A2G8SA29"/>
<feature type="region of interest" description="Disordered" evidence="1">
    <location>
        <begin position="1"/>
        <end position="29"/>
    </location>
</feature>
<accession>A0A2G8SA29</accession>
<organism evidence="2 3">
    <name type="scientific">Ganoderma sinense ZZ0214-1</name>
    <dbReference type="NCBI Taxonomy" id="1077348"/>
    <lineage>
        <taxon>Eukaryota</taxon>
        <taxon>Fungi</taxon>
        <taxon>Dikarya</taxon>
        <taxon>Basidiomycota</taxon>
        <taxon>Agaricomycotina</taxon>
        <taxon>Agaricomycetes</taxon>
        <taxon>Polyporales</taxon>
        <taxon>Polyporaceae</taxon>
        <taxon>Ganoderma</taxon>
    </lineage>
</organism>
<proteinExistence type="predicted"/>
<reference evidence="2 3" key="1">
    <citation type="journal article" date="2015" name="Sci. Rep.">
        <title>Chromosome-level genome map provides insights into diverse defense mechanisms in the medicinal fungus Ganoderma sinense.</title>
        <authorList>
            <person name="Zhu Y."/>
            <person name="Xu J."/>
            <person name="Sun C."/>
            <person name="Zhou S."/>
            <person name="Xu H."/>
            <person name="Nelson D.R."/>
            <person name="Qian J."/>
            <person name="Song J."/>
            <person name="Luo H."/>
            <person name="Xiang L."/>
            <person name="Li Y."/>
            <person name="Xu Z."/>
            <person name="Ji A."/>
            <person name="Wang L."/>
            <person name="Lu S."/>
            <person name="Hayward A."/>
            <person name="Sun W."/>
            <person name="Li X."/>
            <person name="Schwartz D.C."/>
            <person name="Wang Y."/>
            <person name="Chen S."/>
        </authorList>
    </citation>
    <scope>NUCLEOTIDE SEQUENCE [LARGE SCALE GENOMIC DNA]</scope>
    <source>
        <strain evidence="2 3">ZZ0214-1</strain>
    </source>
</reference>
<evidence type="ECO:0000313" key="2">
    <source>
        <dbReference type="EMBL" id="PIL30619.1"/>
    </source>
</evidence>
<sequence>MAPRRARSAIPPFGRRINQSHPKTARQSLEGVNPARSAFWFHGRGGAACPYAVGDLGGGRDAVVHDDAGCLSGGQRVPGGFNARRAPSFERDESDESTGLDRAEDDSRTTSRLASCYILALECGARRTRGLGGRRFCALPSIPPATETPLEGSNGALASLDARFSQKGHEAAWSRRVLRRARLECDRRACYCLCAANL</sequence>
<protein>
    <submittedName>
        <fullName evidence="2">Uncharacterized protein</fullName>
    </submittedName>
</protein>
<evidence type="ECO:0000313" key="3">
    <source>
        <dbReference type="Proteomes" id="UP000230002"/>
    </source>
</evidence>
<keyword evidence="3" id="KW-1185">Reference proteome</keyword>
<dbReference type="EMBL" id="AYKW01000014">
    <property type="protein sequence ID" value="PIL30619.1"/>
    <property type="molecule type" value="Genomic_DNA"/>
</dbReference>
<dbReference type="Proteomes" id="UP000230002">
    <property type="component" value="Unassembled WGS sequence"/>
</dbReference>
<feature type="region of interest" description="Disordered" evidence="1">
    <location>
        <begin position="77"/>
        <end position="106"/>
    </location>
</feature>
<gene>
    <name evidence="2" type="ORF">GSI_07321</name>
</gene>
<comment type="caution">
    <text evidence="2">The sequence shown here is derived from an EMBL/GenBank/DDBJ whole genome shotgun (WGS) entry which is preliminary data.</text>
</comment>
<evidence type="ECO:0000256" key="1">
    <source>
        <dbReference type="SAM" id="MobiDB-lite"/>
    </source>
</evidence>
<name>A0A2G8SA29_9APHY</name>
<feature type="compositionally biased region" description="Polar residues" evidence="1">
    <location>
        <begin position="17"/>
        <end position="27"/>
    </location>
</feature>